<evidence type="ECO:0000259" key="2">
    <source>
        <dbReference type="Pfam" id="PF03061"/>
    </source>
</evidence>
<feature type="domain" description="Thioesterase" evidence="2">
    <location>
        <begin position="60"/>
        <end position="131"/>
    </location>
</feature>
<organism evidence="3">
    <name type="scientific">marine metagenome</name>
    <dbReference type="NCBI Taxonomy" id="408172"/>
    <lineage>
        <taxon>unclassified sequences</taxon>
        <taxon>metagenomes</taxon>
        <taxon>ecological metagenomes</taxon>
    </lineage>
</organism>
<dbReference type="InterPro" id="IPR006683">
    <property type="entry name" value="Thioestr_dom"/>
</dbReference>
<reference evidence="3" key="1">
    <citation type="submission" date="2018-05" db="EMBL/GenBank/DDBJ databases">
        <authorList>
            <person name="Lanie J.A."/>
            <person name="Ng W.-L."/>
            <person name="Kazmierczak K.M."/>
            <person name="Andrzejewski T.M."/>
            <person name="Davidsen T.M."/>
            <person name="Wayne K.J."/>
            <person name="Tettelin H."/>
            <person name="Glass J.I."/>
            <person name="Rusch D."/>
            <person name="Podicherti R."/>
            <person name="Tsui H.-C.T."/>
            <person name="Winkler M.E."/>
        </authorList>
    </citation>
    <scope>NUCLEOTIDE SEQUENCE</scope>
</reference>
<dbReference type="PANTHER" id="PTHR43240">
    <property type="entry name" value="1,4-DIHYDROXY-2-NAPHTHOYL-COA THIOESTERASE 1"/>
    <property type="match status" value="1"/>
</dbReference>
<sequence length="142" mass="15173">MNDKPVRLTLEQIQANFDKSPSISSLGLQALSLDYEAAEITVRMPLNPSLERVAGTKQFHGGPIASFVDTVGDYAIGMLLGGGVPTINIRIDYLKPAVGDALTAVARVRRTGRTVTVVDIDVMNEQDQLVAMGRGTYATLVG</sequence>
<dbReference type="Pfam" id="PF03061">
    <property type="entry name" value="4HBT"/>
    <property type="match status" value="1"/>
</dbReference>
<dbReference type="GO" id="GO:0016787">
    <property type="term" value="F:hydrolase activity"/>
    <property type="evidence" value="ECO:0007669"/>
    <property type="project" value="UniProtKB-KW"/>
</dbReference>
<name>A0A381WJU5_9ZZZZ</name>
<dbReference type="InterPro" id="IPR003736">
    <property type="entry name" value="PAAI_dom"/>
</dbReference>
<accession>A0A381WJU5</accession>
<dbReference type="AlphaFoldDB" id="A0A381WJU5"/>
<protein>
    <recommendedName>
        <fullName evidence="2">Thioesterase domain-containing protein</fullName>
    </recommendedName>
</protein>
<dbReference type="PANTHER" id="PTHR43240:SF20">
    <property type="entry name" value="MEDIUM_LONG-CHAIN ACYL-COA THIOESTERASE YIGI"/>
    <property type="match status" value="1"/>
</dbReference>
<dbReference type="InterPro" id="IPR029069">
    <property type="entry name" value="HotDog_dom_sf"/>
</dbReference>
<keyword evidence="1" id="KW-0378">Hydrolase</keyword>
<evidence type="ECO:0000313" key="3">
    <source>
        <dbReference type="EMBL" id="SVA52784.1"/>
    </source>
</evidence>
<gene>
    <name evidence="3" type="ORF">METZ01_LOCUS105638</name>
</gene>
<dbReference type="NCBIfam" id="TIGR00369">
    <property type="entry name" value="unchar_dom_1"/>
    <property type="match status" value="1"/>
</dbReference>
<evidence type="ECO:0000256" key="1">
    <source>
        <dbReference type="ARBA" id="ARBA00022801"/>
    </source>
</evidence>
<dbReference type="CDD" id="cd03443">
    <property type="entry name" value="PaaI_thioesterase"/>
    <property type="match status" value="1"/>
</dbReference>
<dbReference type="SUPFAM" id="SSF54637">
    <property type="entry name" value="Thioesterase/thiol ester dehydrase-isomerase"/>
    <property type="match status" value="1"/>
</dbReference>
<dbReference type="Gene3D" id="3.10.129.10">
    <property type="entry name" value="Hotdog Thioesterase"/>
    <property type="match status" value="1"/>
</dbReference>
<dbReference type="EMBL" id="UINC01012035">
    <property type="protein sequence ID" value="SVA52784.1"/>
    <property type="molecule type" value="Genomic_DNA"/>
</dbReference>
<proteinExistence type="predicted"/>